<dbReference type="GO" id="GO:0000155">
    <property type="term" value="F:phosphorelay sensor kinase activity"/>
    <property type="evidence" value="ECO:0007669"/>
    <property type="project" value="InterPro"/>
</dbReference>
<gene>
    <name evidence="8" type="ORF">DWX41_18885</name>
</gene>
<evidence type="ECO:0000256" key="2">
    <source>
        <dbReference type="ARBA" id="ARBA00022553"/>
    </source>
</evidence>
<dbReference type="GO" id="GO:0016020">
    <property type="term" value="C:membrane"/>
    <property type="evidence" value="ECO:0007669"/>
    <property type="project" value="UniProtKB-SubCell"/>
</dbReference>
<keyword evidence="4" id="KW-0418">Kinase</keyword>
<protein>
    <submittedName>
        <fullName evidence="8">HAMP domain-containing protein</fullName>
    </submittedName>
</protein>
<keyword evidence="3" id="KW-0808">Transferase</keyword>
<dbReference type="EMBL" id="QVIA01000026">
    <property type="protein sequence ID" value="RGC26860.1"/>
    <property type="molecule type" value="Genomic_DNA"/>
</dbReference>
<evidence type="ECO:0000256" key="5">
    <source>
        <dbReference type="SAM" id="Coils"/>
    </source>
</evidence>
<feature type="transmembrane region" description="Helical" evidence="6">
    <location>
        <begin position="20"/>
        <end position="39"/>
    </location>
</feature>
<keyword evidence="6" id="KW-0472">Membrane</keyword>
<keyword evidence="6" id="KW-1133">Transmembrane helix</keyword>
<comment type="caution">
    <text evidence="8">The sequence shown here is derived from an EMBL/GenBank/DDBJ whole genome shotgun (WGS) entry which is preliminary data.</text>
</comment>
<evidence type="ECO:0000256" key="1">
    <source>
        <dbReference type="ARBA" id="ARBA00004370"/>
    </source>
</evidence>
<dbReference type="InterPro" id="IPR036890">
    <property type="entry name" value="HATPase_C_sf"/>
</dbReference>
<evidence type="ECO:0000313" key="9">
    <source>
        <dbReference type="Proteomes" id="UP000261111"/>
    </source>
</evidence>
<dbReference type="InterPro" id="IPR003594">
    <property type="entry name" value="HATPase_dom"/>
</dbReference>
<feature type="domain" description="HAMP" evidence="7">
    <location>
        <begin position="318"/>
        <end position="371"/>
    </location>
</feature>
<dbReference type="InterPro" id="IPR050640">
    <property type="entry name" value="Bact_2-comp_sensor_kinase"/>
</dbReference>
<dbReference type="AlphaFoldDB" id="A0A3E2WJS1"/>
<name>A0A3E2WJS1_9FIRM</name>
<dbReference type="PROSITE" id="PS50885">
    <property type="entry name" value="HAMP"/>
    <property type="match status" value="1"/>
</dbReference>
<dbReference type="SUPFAM" id="SSF55874">
    <property type="entry name" value="ATPase domain of HSP90 chaperone/DNA topoisomerase II/histidine kinase"/>
    <property type="match status" value="1"/>
</dbReference>
<evidence type="ECO:0000259" key="7">
    <source>
        <dbReference type="PROSITE" id="PS50885"/>
    </source>
</evidence>
<feature type="coiled-coil region" evidence="5">
    <location>
        <begin position="523"/>
        <end position="554"/>
    </location>
</feature>
<reference evidence="8 9" key="1">
    <citation type="submission" date="2018-08" db="EMBL/GenBank/DDBJ databases">
        <title>A genome reference for cultivated species of the human gut microbiota.</title>
        <authorList>
            <person name="Zou Y."/>
            <person name="Xue W."/>
            <person name="Luo G."/>
        </authorList>
    </citation>
    <scope>NUCLEOTIDE SEQUENCE [LARGE SCALE GENOMIC DNA]</scope>
    <source>
        <strain evidence="8 9">AF19-21</strain>
    </source>
</reference>
<dbReference type="InterPro" id="IPR003660">
    <property type="entry name" value="HAMP_dom"/>
</dbReference>
<dbReference type="Pfam" id="PF02518">
    <property type="entry name" value="HATPase_c"/>
    <property type="match status" value="1"/>
</dbReference>
<dbReference type="Pfam" id="PF06580">
    <property type="entry name" value="His_kinase"/>
    <property type="match status" value="1"/>
</dbReference>
<dbReference type="InterPro" id="IPR010559">
    <property type="entry name" value="Sig_transdc_His_kin_internal"/>
</dbReference>
<comment type="subcellular location">
    <subcellularLocation>
        <location evidence="1">Membrane</location>
    </subcellularLocation>
</comment>
<feature type="transmembrane region" description="Helical" evidence="6">
    <location>
        <begin position="299"/>
        <end position="321"/>
    </location>
</feature>
<dbReference type="PANTHER" id="PTHR34220">
    <property type="entry name" value="SENSOR HISTIDINE KINASE YPDA"/>
    <property type="match status" value="1"/>
</dbReference>
<dbReference type="Proteomes" id="UP000261111">
    <property type="component" value="Unassembled WGS sequence"/>
</dbReference>
<dbReference type="PANTHER" id="PTHR34220:SF7">
    <property type="entry name" value="SENSOR HISTIDINE KINASE YPDA"/>
    <property type="match status" value="1"/>
</dbReference>
<keyword evidence="2" id="KW-0597">Phosphoprotein</keyword>
<evidence type="ECO:0000313" key="8">
    <source>
        <dbReference type="EMBL" id="RGC26860.1"/>
    </source>
</evidence>
<organism evidence="8 9">
    <name type="scientific">Hungatella hathewayi</name>
    <dbReference type="NCBI Taxonomy" id="154046"/>
    <lineage>
        <taxon>Bacteria</taxon>
        <taxon>Bacillati</taxon>
        <taxon>Bacillota</taxon>
        <taxon>Clostridia</taxon>
        <taxon>Lachnospirales</taxon>
        <taxon>Lachnospiraceae</taxon>
        <taxon>Hungatella</taxon>
    </lineage>
</organism>
<evidence type="ECO:0000256" key="4">
    <source>
        <dbReference type="ARBA" id="ARBA00022777"/>
    </source>
</evidence>
<sequence>MRIRGKRKEEECMRFQTKMIVGYTILMFALALFLGIEFSRIEVKTQEEREKNNLQITANQITAQMEERLGRMEASMNYVLSNSMIRDGIMILGKKEKERVDNRLESEARANIKKEINTDFVTSSCYRMIIFNPNGDIFTTYNALSGRVIESIDMETLPYLAEAAKRNGKPVIVSAHEDVWGYQTRPEVYSLVKAVQGYRAGWIETQALTKELSEFQVSQEETDYMLFADDAGVLFSSREELQKEDYQEILAQPGNKVVKDAEHKQLVAKASSKKYGITVLCMESMKDLWDYSYNKFTPFLIALLFFIVSMLFVVALSQILTKPLRQLRTVMTNTKLDNLSSQVLIDTPNDEIEALSVSYQELLERLKKAIVKEKQLVTLSLQAQFDSLQAQVNPHFMYNVLNIISARGIANGDDSIYEMCGSLAAMLRYSTSNLSRMATIAEDVEYLNQYFYLLKVRYEHKLEYSVQIAPEIQGQLIPKVTLQQIVENSINHGFQNSAGKMRVEISGWQEGEYWYVRIHDNGQGFEEDTLRHLEEKMEQTRNKILENKDNMQLEIGGLGLINTYARCLLLYNGDIIFDLRNTADGAEVTIGGYIRPNNGG</sequence>
<keyword evidence="5" id="KW-0175">Coiled coil</keyword>
<evidence type="ECO:0000256" key="3">
    <source>
        <dbReference type="ARBA" id="ARBA00022679"/>
    </source>
</evidence>
<dbReference type="SMART" id="SM00304">
    <property type="entry name" value="HAMP"/>
    <property type="match status" value="1"/>
</dbReference>
<dbReference type="Gene3D" id="6.10.340.10">
    <property type="match status" value="1"/>
</dbReference>
<evidence type="ECO:0000256" key="6">
    <source>
        <dbReference type="SAM" id="Phobius"/>
    </source>
</evidence>
<accession>A0A3E2WJS1</accession>
<proteinExistence type="predicted"/>
<keyword evidence="6" id="KW-0812">Transmembrane</keyword>
<dbReference type="Gene3D" id="3.30.565.10">
    <property type="entry name" value="Histidine kinase-like ATPase, C-terminal domain"/>
    <property type="match status" value="1"/>
</dbReference>